<comment type="caution">
    <text evidence="2">The sequence shown here is derived from an EMBL/GenBank/DDBJ whole genome shotgun (WGS) entry which is preliminary data.</text>
</comment>
<accession>A0ABR2Y6E9</accession>
<name>A0ABR2Y6E9_9PEZI</name>
<feature type="compositionally biased region" description="Basic and acidic residues" evidence="1">
    <location>
        <begin position="383"/>
        <end position="393"/>
    </location>
</feature>
<organism evidence="2 3">
    <name type="scientific">Seiridium cardinale</name>
    <dbReference type="NCBI Taxonomy" id="138064"/>
    <lineage>
        <taxon>Eukaryota</taxon>
        <taxon>Fungi</taxon>
        <taxon>Dikarya</taxon>
        <taxon>Ascomycota</taxon>
        <taxon>Pezizomycotina</taxon>
        <taxon>Sordariomycetes</taxon>
        <taxon>Xylariomycetidae</taxon>
        <taxon>Amphisphaeriales</taxon>
        <taxon>Sporocadaceae</taxon>
        <taxon>Seiridium</taxon>
    </lineage>
</organism>
<proteinExistence type="predicted"/>
<feature type="region of interest" description="Disordered" evidence="1">
    <location>
        <begin position="345"/>
        <end position="408"/>
    </location>
</feature>
<reference evidence="2 3" key="1">
    <citation type="submission" date="2024-02" db="EMBL/GenBank/DDBJ databases">
        <title>First draft genome assembly of two strains of Seiridium cardinale.</title>
        <authorList>
            <person name="Emiliani G."/>
            <person name="Scali E."/>
        </authorList>
    </citation>
    <scope>NUCLEOTIDE SEQUENCE [LARGE SCALE GENOMIC DNA]</scope>
    <source>
        <strain evidence="2 3">BM-138-000479</strain>
    </source>
</reference>
<gene>
    <name evidence="2" type="ORF">SCAR479_01677</name>
</gene>
<feature type="region of interest" description="Disordered" evidence="1">
    <location>
        <begin position="648"/>
        <end position="691"/>
    </location>
</feature>
<feature type="region of interest" description="Disordered" evidence="1">
    <location>
        <begin position="715"/>
        <end position="737"/>
    </location>
</feature>
<evidence type="ECO:0000256" key="1">
    <source>
        <dbReference type="SAM" id="MobiDB-lite"/>
    </source>
</evidence>
<evidence type="ECO:0000313" key="3">
    <source>
        <dbReference type="Proteomes" id="UP001465668"/>
    </source>
</evidence>
<feature type="region of interest" description="Disordered" evidence="1">
    <location>
        <begin position="533"/>
        <end position="616"/>
    </location>
</feature>
<evidence type="ECO:0000313" key="2">
    <source>
        <dbReference type="EMBL" id="KAK9781806.1"/>
    </source>
</evidence>
<sequence>MRPAVVQLRDLSQDDIREITRLLSRRPDYGIARPSARWLSRQEEKIEELPRILLTSKNMIHRLAISLVWKHDKRQKDANKLLPPSAILCHSHERLNPFLIRSIFLAFINEVSGDHMSALRVWPGKNPRVAAFLTRVDSLHAFWTSKEAFQALFGTAPHDDRYVRITNNCEACILAAIGANGRILADIYGWLTVRRDDNKKFNEEARARGETRRKRGIYLLRMIDAWIKHLKPEDGNDVRRRGDEIAAELRHIWVPINKVRSEIMTQRRIERVNDREIRPSKDGRAQMIEAHGRSLGFGIPLPRTDLEAAALQRNMAGLHKNLDNLSVYREDTVINGDQGRHSEEIFPNFQQQGPRLQEPPGELYRRPGAPGPYRTSGLLSAEQPRESSVDRPAAKASSPYQHQIDEDELYEKDETYQHEYDERDYFAEKESVNKVQSWYAMQAMNATKTNLNNLDRESIHPALQPPMTSTSAVPPPLHLRNGERVVSYQPARAEWEDLGGDNLDEQPDNSDAQSVWTDKSVYTTADAFDAVNLSSPPPIPEIPAPFRADYNIRDRTPTVSTPLPNLSPDQGNGRTFAAKPSHRTNSSRRDDHSASQSPHHDAFTRPPPRPPQTKAGRRKYLFHDDDSDTASHLTQTNKKYLRQYKGKIKEVPPEANPFVRQDSKRLKRPAERDEEEISPTSRSKGQQDKFEGYAALNREAEERTRHPAKYQAYAQHNNAPPTPRATRQNHGPSNQSANIQEAQWGNSNDEDIRPLDSASNIAWKRRASDNVTTWGGFINQSRRRKWSMDRDAH</sequence>
<dbReference type="Proteomes" id="UP001465668">
    <property type="component" value="Unassembled WGS sequence"/>
</dbReference>
<feature type="compositionally biased region" description="Basic and acidic residues" evidence="1">
    <location>
        <begin position="587"/>
        <end position="603"/>
    </location>
</feature>
<keyword evidence="3" id="KW-1185">Reference proteome</keyword>
<dbReference type="EMBL" id="JARVKM010000003">
    <property type="protein sequence ID" value="KAK9781806.1"/>
    <property type="molecule type" value="Genomic_DNA"/>
</dbReference>
<protein>
    <submittedName>
        <fullName evidence="2">Uncharacterized protein</fullName>
    </submittedName>
</protein>
<feature type="compositionally biased region" description="Polar residues" evidence="1">
    <location>
        <begin position="557"/>
        <end position="573"/>
    </location>
</feature>
<feature type="compositionally biased region" description="Basic and acidic residues" evidence="1">
    <location>
        <begin position="661"/>
        <end position="671"/>
    </location>
</feature>